<evidence type="ECO:0008006" key="3">
    <source>
        <dbReference type="Google" id="ProtNLM"/>
    </source>
</evidence>
<dbReference type="RefSeq" id="WP_344487677.1">
    <property type="nucleotide sequence ID" value="NZ_BAAAQF010000010.1"/>
</dbReference>
<organism evidence="1 2">
    <name type="scientific">Glycomyces endophyticus</name>
    <dbReference type="NCBI Taxonomy" id="480996"/>
    <lineage>
        <taxon>Bacteria</taxon>
        <taxon>Bacillati</taxon>
        <taxon>Actinomycetota</taxon>
        <taxon>Actinomycetes</taxon>
        <taxon>Glycomycetales</taxon>
        <taxon>Glycomycetaceae</taxon>
        <taxon>Glycomyces</taxon>
    </lineage>
</organism>
<evidence type="ECO:0000313" key="1">
    <source>
        <dbReference type="EMBL" id="GAA1680707.1"/>
    </source>
</evidence>
<evidence type="ECO:0000313" key="2">
    <source>
        <dbReference type="Proteomes" id="UP001499851"/>
    </source>
</evidence>
<dbReference type="EMBL" id="BAAAQF010000010">
    <property type="protein sequence ID" value="GAA1680707.1"/>
    <property type="molecule type" value="Genomic_DNA"/>
</dbReference>
<proteinExistence type="predicted"/>
<dbReference type="Proteomes" id="UP001499851">
    <property type="component" value="Unassembled WGS sequence"/>
</dbReference>
<sequence length="304" mass="33457">MAPVDRDAVERELADRLAERDRFAARLLDRESGAAFAALRAEAAALPKGRCGWALQQWDALWILFHDWSGRLAEVAALRDGKGRFGRRSAEKAALLLARVPGADPCFPSGPRNAEMPTDRALEVMEQDFGRVGDLLEEIEAAIAAAGDPDPLAERIDALEVRERRLLARWTETRERISDPRVPEPLTAAAELRERLAEIPGFGEAGWTETAVARKRLGRRIELAESRAETAFAACNTPLHIRNRLRGEAEAYRARAERTGADDGPAFREAWARAKAVLWTAPCSIPEARTAVDDLAALANGDRP</sequence>
<accession>A0ABN2H2A6</accession>
<keyword evidence="2" id="KW-1185">Reference proteome</keyword>
<protein>
    <recommendedName>
        <fullName evidence="3">DUF222 domain-containing protein</fullName>
    </recommendedName>
</protein>
<name>A0ABN2H2A6_9ACTN</name>
<comment type="caution">
    <text evidence="1">The sequence shown here is derived from an EMBL/GenBank/DDBJ whole genome shotgun (WGS) entry which is preliminary data.</text>
</comment>
<gene>
    <name evidence="1" type="ORF">GCM10009830_29700</name>
</gene>
<reference evidence="1 2" key="1">
    <citation type="journal article" date="2019" name="Int. J. Syst. Evol. Microbiol.">
        <title>The Global Catalogue of Microorganisms (GCM) 10K type strain sequencing project: providing services to taxonomists for standard genome sequencing and annotation.</title>
        <authorList>
            <consortium name="The Broad Institute Genomics Platform"/>
            <consortium name="The Broad Institute Genome Sequencing Center for Infectious Disease"/>
            <person name="Wu L."/>
            <person name="Ma J."/>
        </authorList>
    </citation>
    <scope>NUCLEOTIDE SEQUENCE [LARGE SCALE GENOMIC DNA]</scope>
    <source>
        <strain evidence="1 2">JCM 16001</strain>
    </source>
</reference>